<dbReference type="Proteomes" id="UP001168478">
    <property type="component" value="Unassembled WGS sequence"/>
</dbReference>
<gene>
    <name evidence="4" type="ORF">QVN81_08550</name>
    <name evidence="5" type="ORF">QVN84_06335</name>
</gene>
<dbReference type="InterPro" id="IPR003961">
    <property type="entry name" value="FN3_dom"/>
</dbReference>
<dbReference type="SMART" id="SM00060">
    <property type="entry name" value="FN3"/>
    <property type="match status" value="1"/>
</dbReference>
<dbReference type="Gene3D" id="2.60.40.10">
    <property type="entry name" value="Immunoglobulins"/>
    <property type="match status" value="1"/>
</dbReference>
<dbReference type="InterPro" id="IPR036116">
    <property type="entry name" value="FN3_sf"/>
</dbReference>
<evidence type="ECO:0000313" key="7">
    <source>
        <dbReference type="Proteomes" id="UP001168478"/>
    </source>
</evidence>
<keyword evidence="6" id="KW-1185">Reference proteome</keyword>
<reference evidence="5" key="1">
    <citation type="submission" date="2023-06" db="EMBL/GenBank/DDBJ databases">
        <authorList>
            <person name="Zeman M."/>
            <person name="Kubasova T."/>
            <person name="Jahodarova E."/>
            <person name="Nykrynova M."/>
            <person name="Rychlik I."/>
        </authorList>
    </citation>
    <scope>NUCLEOTIDE SEQUENCE</scope>
    <source>
        <strain evidence="5">ET15</strain>
        <strain evidence="4">ET37</strain>
    </source>
</reference>
<dbReference type="PROSITE" id="PS50853">
    <property type="entry name" value="FN3"/>
    <property type="match status" value="1"/>
</dbReference>
<dbReference type="AlphaFoldDB" id="A0AAW7JLF5"/>
<evidence type="ECO:0000256" key="1">
    <source>
        <dbReference type="ARBA" id="ARBA00022737"/>
    </source>
</evidence>
<dbReference type="InterPro" id="IPR050991">
    <property type="entry name" value="ECM_Regulatory_Proteins"/>
</dbReference>
<evidence type="ECO:0000313" key="4">
    <source>
        <dbReference type="EMBL" id="MDN0023064.1"/>
    </source>
</evidence>
<evidence type="ECO:0000259" key="3">
    <source>
        <dbReference type="PROSITE" id="PS50853"/>
    </source>
</evidence>
<evidence type="ECO:0000256" key="2">
    <source>
        <dbReference type="SAM" id="SignalP"/>
    </source>
</evidence>
<dbReference type="SUPFAM" id="SSF49265">
    <property type="entry name" value="Fibronectin type III"/>
    <property type="match status" value="1"/>
</dbReference>
<accession>A0AAW7JLF5</accession>
<dbReference type="RefSeq" id="WP_289825571.1">
    <property type="nucleotide sequence ID" value="NZ_JAUEIE010000008.1"/>
</dbReference>
<dbReference type="PANTHER" id="PTHR46708">
    <property type="entry name" value="TENASCIN"/>
    <property type="match status" value="1"/>
</dbReference>
<dbReference type="Proteomes" id="UP001167831">
    <property type="component" value="Unassembled WGS sequence"/>
</dbReference>
<dbReference type="Pfam" id="PF00041">
    <property type="entry name" value="fn3"/>
    <property type="match status" value="1"/>
</dbReference>
<keyword evidence="1" id="KW-0677">Repeat</keyword>
<feature type="chain" id="PRO_5043510393" evidence="2">
    <location>
        <begin position="23"/>
        <end position="676"/>
    </location>
</feature>
<organism evidence="5 7">
    <name type="scientific">Leyella lascolaii</name>
    <dbReference type="NCBI Taxonomy" id="1776379"/>
    <lineage>
        <taxon>Bacteria</taxon>
        <taxon>Pseudomonadati</taxon>
        <taxon>Bacteroidota</taxon>
        <taxon>Bacteroidia</taxon>
        <taxon>Bacteroidales</taxon>
        <taxon>Prevotellaceae</taxon>
        <taxon>Leyella</taxon>
    </lineage>
</organism>
<sequence length="676" mass="72608">MNSLIRKTLAIALCAWAVTASADNGVWTKRNTARNAIPAVKDGTPLTRLATTVAPARVAAQRNAVRSEAGTAREGFVTVISEDFNKMTSGADGTPDLNTVITGTDGTIYHDYVQTYGWAGIDIYQAGGSCYLADSQTSLLMTPALDLSANGGDFTLCVTFRAETEPCKFYLISGSGSTAIDGGYINASTQWSYAEIPFEGGQPQTFIQFFGNAPLYIDDITVIQTREEEAPTAISAPGSVSATDISESAFTANWSAVTGATGYLLDVFSYGQDNAKTYLLTDKAVEGTSYEVSGLEPGQTYFFSVQATDGTLTSEESQQCIVREASGSVGTPTALEATEVSDEGFRANWSSAENAAWYTLFTYSYHQVEQDGTFEVENETFDKIKDGTTENPLYNDPAQTLDEYTTHPNWEGSTTIRAEGMIGLRNYYSIMGVYSMLYSPIYMTQTASASGKITVRIKAMHDNMCSDATMIGVACVNADNQESNVEWQQAVITDRMSEYEFVFDAYSNYYLAIAFNDENNTDYGTSGTVWIDGISISQEMSAGDIFSRMHSCDVVFGGTSFYVPTPDRGNDFYSYFVQATTNGPDGNIDSDYSNEIYVQGSTDGIDAAENSGKVSVSGADGHITVTLDKAAGISVYTTSGTAVASTEGKAGANEISLPCGMYIVKTAGTVTKVIVR</sequence>
<reference evidence="5" key="2">
    <citation type="submission" date="2023-08" db="EMBL/GenBank/DDBJ databases">
        <title>Identification and characterization of horizontal gene transfer across gut microbiota members of farm animals based on homology search.</title>
        <authorList>
            <person name="Schwarzerova J."/>
            <person name="Nykrynova M."/>
            <person name="Jureckova K."/>
            <person name="Cejkova D."/>
            <person name="Rychlik I."/>
        </authorList>
    </citation>
    <scope>NUCLEOTIDE SEQUENCE</scope>
    <source>
        <strain evidence="5">ET15</strain>
        <strain evidence="4">ET37</strain>
    </source>
</reference>
<keyword evidence="2" id="KW-0732">Signal</keyword>
<evidence type="ECO:0000313" key="6">
    <source>
        <dbReference type="Proteomes" id="UP001167831"/>
    </source>
</evidence>
<dbReference type="EMBL" id="JAUEIF010000004">
    <property type="protein sequence ID" value="MDN0025138.1"/>
    <property type="molecule type" value="Genomic_DNA"/>
</dbReference>
<dbReference type="PANTHER" id="PTHR46708:SF2">
    <property type="entry name" value="FIBRONECTIN TYPE-III DOMAIN-CONTAINING PROTEIN"/>
    <property type="match status" value="1"/>
</dbReference>
<feature type="signal peptide" evidence="2">
    <location>
        <begin position="1"/>
        <end position="22"/>
    </location>
</feature>
<protein>
    <submittedName>
        <fullName evidence="5">Fibronectin type III domain-containing protein</fullName>
    </submittedName>
</protein>
<comment type="caution">
    <text evidence="5">The sequence shown here is derived from an EMBL/GenBank/DDBJ whole genome shotgun (WGS) entry which is preliminary data.</text>
</comment>
<evidence type="ECO:0000313" key="5">
    <source>
        <dbReference type="EMBL" id="MDN0025138.1"/>
    </source>
</evidence>
<name>A0AAW7JLF5_9BACT</name>
<feature type="domain" description="Fibronectin type-III" evidence="3">
    <location>
        <begin position="236"/>
        <end position="327"/>
    </location>
</feature>
<dbReference type="EMBL" id="JAUEIE010000008">
    <property type="protein sequence ID" value="MDN0023064.1"/>
    <property type="molecule type" value="Genomic_DNA"/>
</dbReference>
<dbReference type="CDD" id="cd00063">
    <property type="entry name" value="FN3"/>
    <property type="match status" value="1"/>
</dbReference>
<dbReference type="InterPro" id="IPR013783">
    <property type="entry name" value="Ig-like_fold"/>
</dbReference>
<proteinExistence type="predicted"/>